<dbReference type="RefSeq" id="WP_015897308.1">
    <property type="nucleotide sequence ID" value="NC_012483.1"/>
</dbReference>
<keyword evidence="1" id="KW-0472">Membrane</keyword>
<keyword evidence="1" id="KW-1133">Transmembrane helix</keyword>
<keyword evidence="1" id="KW-0812">Transmembrane</keyword>
<dbReference type="KEGG" id="aca:ACP_2211"/>
<name>C1F9Q2_ACIC5</name>
<proteinExistence type="predicted"/>
<dbReference type="EMBL" id="CP001472">
    <property type="protein sequence ID" value="ACO33160.1"/>
    <property type="molecule type" value="Genomic_DNA"/>
</dbReference>
<sequence length="75" mass="8259">MPSITQPPRHFSQAASFRRRLLQWSHPLRSEDPLVRLYARLGLALAAAGILLPHAAAWGALGCALLGLCSLWEQE</sequence>
<feature type="transmembrane region" description="Helical" evidence="1">
    <location>
        <begin position="43"/>
        <end position="72"/>
    </location>
</feature>
<dbReference type="InParanoid" id="C1F9Q2"/>
<evidence type="ECO:0000313" key="2">
    <source>
        <dbReference type="EMBL" id="ACO33160.1"/>
    </source>
</evidence>
<dbReference type="AlphaFoldDB" id="C1F9Q2"/>
<reference evidence="2 3" key="1">
    <citation type="journal article" date="2009" name="Appl. Environ. Microbiol.">
        <title>Three genomes from the phylum Acidobacteria provide insight into the lifestyles of these microorganisms in soils.</title>
        <authorList>
            <person name="Ward N.L."/>
            <person name="Challacombe J.F."/>
            <person name="Janssen P.H."/>
            <person name="Henrissat B."/>
            <person name="Coutinho P.M."/>
            <person name="Wu M."/>
            <person name="Xie G."/>
            <person name="Haft D.H."/>
            <person name="Sait M."/>
            <person name="Badger J."/>
            <person name="Barabote R.D."/>
            <person name="Bradley B."/>
            <person name="Brettin T.S."/>
            <person name="Brinkac L.M."/>
            <person name="Bruce D."/>
            <person name="Creasy T."/>
            <person name="Daugherty S.C."/>
            <person name="Davidsen T.M."/>
            <person name="DeBoy R.T."/>
            <person name="Detter J.C."/>
            <person name="Dodson R.J."/>
            <person name="Durkin A.S."/>
            <person name="Ganapathy A."/>
            <person name="Gwinn-Giglio M."/>
            <person name="Han C.S."/>
            <person name="Khouri H."/>
            <person name="Kiss H."/>
            <person name="Kothari S.P."/>
            <person name="Madupu R."/>
            <person name="Nelson K.E."/>
            <person name="Nelson W.C."/>
            <person name="Paulsen I."/>
            <person name="Penn K."/>
            <person name="Ren Q."/>
            <person name="Rosovitz M.J."/>
            <person name="Selengut J.D."/>
            <person name="Shrivastava S."/>
            <person name="Sullivan S.A."/>
            <person name="Tapia R."/>
            <person name="Thompson L.S."/>
            <person name="Watkins K.L."/>
            <person name="Yang Q."/>
            <person name="Yu C."/>
            <person name="Zafar N."/>
            <person name="Zhou L."/>
            <person name="Kuske C.R."/>
        </authorList>
    </citation>
    <scope>NUCLEOTIDE SEQUENCE [LARGE SCALE GENOMIC DNA]</scope>
    <source>
        <strain evidence="3">ATCC 51196 / DSM 11244 / BCRC 80197 / JCM 7670 / NBRC 15755 / NCIMB 13165 / 161</strain>
    </source>
</reference>
<evidence type="ECO:0000256" key="1">
    <source>
        <dbReference type="SAM" id="Phobius"/>
    </source>
</evidence>
<organism evidence="2 3">
    <name type="scientific">Acidobacterium capsulatum (strain ATCC 51196 / DSM 11244 / BCRC 80197 / JCM 7670 / NBRC 15755 / NCIMB 13165 / 161)</name>
    <dbReference type="NCBI Taxonomy" id="240015"/>
    <lineage>
        <taxon>Bacteria</taxon>
        <taxon>Pseudomonadati</taxon>
        <taxon>Acidobacteriota</taxon>
        <taxon>Terriglobia</taxon>
        <taxon>Terriglobales</taxon>
        <taxon>Acidobacteriaceae</taxon>
        <taxon>Acidobacterium</taxon>
    </lineage>
</organism>
<accession>C1F9Q2</accession>
<gene>
    <name evidence="2" type="ordered locus">ACP_2211</name>
</gene>
<dbReference type="HOGENOM" id="CLU_2662666_0_0_0"/>
<keyword evidence="3" id="KW-1185">Reference proteome</keyword>
<protein>
    <submittedName>
        <fullName evidence="2">Uncharacterized protein</fullName>
    </submittedName>
</protein>
<dbReference type="Proteomes" id="UP000002207">
    <property type="component" value="Chromosome"/>
</dbReference>
<evidence type="ECO:0000313" key="3">
    <source>
        <dbReference type="Proteomes" id="UP000002207"/>
    </source>
</evidence>